<dbReference type="PANTHER" id="PTHR24253">
    <property type="entry name" value="TRANSMEMBRANE PROTEASE SERINE"/>
    <property type="match status" value="1"/>
</dbReference>
<dbReference type="PROSITE" id="PS50240">
    <property type="entry name" value="TRYPSIN_DOM"/>
    <property type="match status" value="1"/>
</dbReference>
<keyword evidence="3 5" id="KW-0720">Serine protease</keyword>
<dbReference type="AlphaFoldDB" id="A0A7R9I3A4"/>
<name>A0A7R9I3A4_9NEOP</name>
<proteinExistence type="predicted"/>
<sequence length="1277" mass="139843">MSSDYRLVGSVDDHVWFQIEGYVGQPGRAVPSHEAEEYYNRFIVTGVFSDDEKLQFINSSVSIHFANVCCSFEGRKLFGGYRIVPKPCRGRNSGDGICMFNYECTQRNGEVEGACMDGFLFGACCRLPDGITFELPDQDLEYEHIQGEINNVLSSDNKPSSANNQNYSSYITKPQSSNNILKPFNHIQLNPQADTILLHQNGSVVSDDHDPEHLFKPSLIHRNNTSYGEGETILIHPTTRPGIELSTFSYVTGPNGYSTSTDSKSTLTNIVAVDSDVSDSNKLELDSHTPEGLHTSTHKLPSTEGKHTTFYSMDTSSRPYPIGSTLSRPFFPDSTSMNEIEDEKLATKPLTSITPNYYSTRWPSNRPTPGFRPRPSTPGTKDKIIPTSSSTNSHGITDQDTDEGLVLVPTITVHYGHTKEPPVPEPEMYPESNSESINHIISMLGDGEVGGVIDPGPEPFPSTEVPNTHPGLSTWGYIDGKPSSSWGLLGTYKPSSTPSYSTNFFNKKPSTATIYFTPPKRPLYSTSTSILSGPSFSVTENVNKPAQHGEMESSSKPTRPNQVPTVIVLGPMSSDYTTSRPYNHYSSSGDKYSGTIITKRPQTHTSKPPSSLSWVQTSVTNTRPTSWDDDKIATKPTYSEMVSLITRRPTLSSLTTKKPSSFIVTKRPLTTDPTTVQDLYVEENYQTSGNDLVNFPPVRNPQLNMTGSSQQENPSVVQSTDYTVIEGNYPEDNIVLENDIATPAFTEDDKLNNKLQGFVSKIVGSLQGNFQELEDVVFKTNNNSFSSTIGIPLASRPPSTTKKPTSGVRPTPSRRPISSSPLTTTKNPTRLSTSSARPSTPTRRPIKLSTSSKRPATSQTPKPIASQSQRPSVTTKPVNNQSQRPSTRPRPTSTTKRPTPPRRTPIPSSTSDARWWHCDVKIGTWGVGNTCIPTTLSPDTHDGTSVVTPYGYLLSGNAMPALGECLGQVLATHCEFTNKQLGECLGQVLATHCESTNKQLGECLGQVLATHCEFTTRQLECGVRPLMHKNGRIVGGKGATFGEWPWQVLVRESTWLGLFTKNKCGGVLITSKFVVTAAHCQPGFLANLVAVFGEFDISGELESKRSITKNVKRVIVHRHYDAATFANDLALLELESPVSFDTHIVPICMPKDNEDFTGRMATVTGWGRLKYGGGVPSVLQEVQVPIIENPVCQEMFQTAGHAKTILSSFLCAGYANGQKDSCEGDSGGPLMMERDDGRFVLAGTVSHGIKCAAPYLPGVYMRTTYYKPWLRSITGVQ</sequence>
<dbReference type="PROSITE" id="PS00134">
    <property type="entry name" value="TRYPSIN_HIS"/>
    <property type="match status" value="1"/>
</dbReference>
<dbReference type="Pfam" id="PF00089">
    <property type="entry name" value="Trypsin"/>
    <property type="match status" value="1"/>
</dbReference>
<reference evidence="8" key="1">
    <citation type="submission" date="2020-11" db="EMBL/GenBank/DDBJ databases">
        <authorList>
            <person name="Tran Van P."/>
        </authorList>
    </citation>
    <scope>NUCLEOTIDE SEQUENCE</scope>
</reference>
<accession>A0A7R9I3A4</accession>
<dbReference type="InterPro" id="IPR001314">
    <property type="entry name" value="Peptidase_S1A"/>
</dbReference>
<gene>
    <name evidence="8" type="ORF">TBIB3V08_LOCUS8190</name>
</gene>
<dbReference type="InterPro" id="IPR001254">
    <property type="entry name" value="Trypsin_dom"/>
</dbReference>
<feature type="region of interest" description="Disordered" evidence="6">
    <location>
        <begin position="601"/>
        <end position="631"/>
    </location>
</feature>
<dbReference type="GO" id="GO:0004252">
    <property type="term" value="F:serine-type endopeptidase activity"/>
    <property type="evidence" value="ECO:0007669"/>
    <property type="project" value="InterPro"/>
</dbReference>
<dbReference type="InterPro" id="IPR033116">
    <property type="entry name" value="TRYPSIN_SER"/>
</dbReference>
<evidence type="ECO:0000256" key="2">
    <source>
        <dbReference type="ARBA" id="ARBA00022801"/>
    </source>
</evidence>
<keyword evidence="2 5" id="KW-0378">Hydrolase</keyword>
<feature type="domain" description="Peptidase S1" evidence="7">
    <location>
        <begin position="1033"/>
        <end position="1275"/>
    </location>
</feature>
<dbReference type="PRINTS" id="PR00722">
    <property type="entry name" value="CHYMOTRYPSIN"/>
</dbReference>
<evidence type="ECO:0000256" key="5">
    <source>
        <dbReference type="RuleBase" id="RU363034"/>
    </source>
</evidence>
<feature type="compositionally biased region" description="Polar residues" evidence="6">
    <location>
        <begin position="848"/>
        <end position="881"/>
    </location>
</feature>
<dbReference type="PROSITE" id="PS00135">
    <property type="entry name" value="TRYPSIN_SER"/>
    <property type="match status" value="1"/>
</dbReference>
<dbReference type="PANTHER" id="PTHR24253:SF145">
    <property type="entry name" value="SERINE PROTEASE FILZIG"/>
    <property type="match status" value="1"/>
</dbReference>
<dbReference type="InterPro" id="IPR018114">
    <property type="entry name" value="TRYPSIN_HIS"/>
</dbReference>
<dbReference type="Gene3D" id="2.40.10.10">
    <property type="entry name" value="Trypsin-like serine proteases"/>
    <property type="match status" value="1"/>
</dbReference>
<feature type="region of interest" description="Disordered" evidence="6">
    <location>
        <begin position="786"/>
        <end position="911"/>
    </location>
</feature>
<feature type="compositionally biased region" description="Polar residues" evidence="6">
    <location>
        <begin position="603"/>
        <end position="625"/>
    </location>
</feature>
<feature type="compositionally biased region" description="Low complexity" evidence="6">
    <location>
        <begin position="809"/>
        <end position="843"/>
    </location>
</feature>
<dbReference type="SMART" id="SM00020">
    <property type="entry name" value="Tryp_SPc"/>
    <property type="match status" value="1"/>
</dbReference>
<feature type="region of interest" description="Disordered" evidence="6">
    <location>
        <begin position="281"/>
        <end position="306"/>
    </location>
</feature>
<evidence type="ECO:0000313" key="8">
    <source>
        <dbReference type="EMBL" id="CAD7445846.1"/>
    </source>
</evidence>
<evidence type="ECO:0000256" key="6">
    <source>
        <dbReference type="SAM" id="MobiDB-lite"/>
    </source>
</evidence>
<feature type="compositionally biased region" description="Basic and acidic residues" evidence="6">
    <location>
        <begin position="281"/>
        <end position="291"/>
    </location>
</feature>
<dbReference type="EMBL" id="OD567554">
    <property type="protein sequence ID" value="CAD7445846.1"/>
    <property type="molecule type" value="Genomic_DNA"/>
</dbReference>
<dbReference type="CDD" id="cd00190">
    <property type="entry name" value="Tryp_SPc"/>
    <property type="match status" value="1"/>
</dbReference>
<dbReference type="SUPFAM" id="SSF50494">
    <property type="entry name" value="Trypsin-like serine proteases"/>
    <property type="match status" value="1"/>
</dbReference>
<organism evidence="8">
    <name type="scientific">Timema bartmani</name>
    <dbReference type="NCBI Taxonomy" id="61472"/>
    <lineage>
        <taxon>Eukaryota</taxon>
        <taxon>Metazoa</taxon>
        <taxon>Ecdysozoa</taxon>
        <taxon>Arthropoda</taxon>
        <taxon>Hexapoda</taxon>
        <taxon>Insecta</taxon>
        <taxon>Pterygota</taxon>
        <taxon>Neoptera</taxon>
        <taxon>Polyneoptera</taxon>
        <taxon>Phasmatodea</taxon>
        <taxon>Timematodea</taxon>
        <taxon>Timematoidea</taxon>
        <taxon>Timematidae</taxon>
        <taxon>Timema</taxon>
    </lineage>
</organism>
<dbReference type="InterPro" id="IPR009003">
    <property type="entry name" value="Peptidase_S1_PA"/>
</dbReference>
<evidence type="ECO:0000256" key="4">
    <source>
        <dbReference type="ARBA" id="ARBA00023157"/>
    </source>
</evidence>
<keyword evidence="4" id="KW-1015">Disulfide bond</keyword>
<feature type="compositionally biased region" description="Polar residues" evidence="6">
    <location>
        <begin position="349"/>
        <end position="367"/>
    </location>
</feature>
<evidence type="ECO:0000256" key="1">
    <source>
        <dbReference type="ARBA" id="ARBA00022670"/>
    </source>
</evidence>
<dbReference type="InterPro" id="IPR043504">
    <property type="entry name" value="Peptidase_S1_PA_chymotrypsin"/>
</dbReference>
<keyword evidence="1 5" id="KW-0645">Protease</keyword>
<feature type="compositionally biased region" description="Polar residues" evidence="6">
    <location>
        <begin position="386"/>
        <end position="398"/>
    </location>
</feature>
<dbReference type="FunFam" id="2.40.10.10:FF:000006">
    <property type="entry name" value="Serine proteinase stubble"/>
    <property type="match status" value="1"/>
</dbReference>
<dbReference type="GO" id="GO:0006508">
    <property type="term" value="P:proteolysis"/>
    <property type="evidence" value="ECO:0007669"/>
    <property type="project" value="UniProtKB-KW"/>
</dbReference>
<feature type="region of interest" description="Disordered" evidence="6">
    <location>
        <begin position="342"/>
        <end position="400"/>
    </location>
</feature>
<evidence type="ECO:0000256" key="3">
    <source>
        <dbReference type="ARBA" id="ARBA00022825"/>
    </source>
</evidence>
<feature type="compositionally biased region" description="Low complexity" evidence="6">
    <location>
        <begin position="882"/>
        <end position="897"/>
    </location>
</feature>
<protein>
    <recommendedName>
        <fullName evidence="7">Peptidase S1 domain-containing protein</fullName>
    </recommendedName>
</protein>
<evidence type="ECO:0000259" key="7">
    <source>
        <dbReference type="PROSITE" id="PS50240"/>
    </source>
</evidence>